<protein>
    <submittedName>
        <fullName evidence="5">ACOB protein</fullName>
    </submittedName>
</protein>
<evidence type="ECO:0000313" key="5">
    <source>
        <dbReference type="EMBL" id="KMM65954.1"/>
    </source>
</evidence>
<name>A0A0J6FAI0_COCPO</name>
<feature type="region of interest" description="Disordered" evidence="3">
    <location>
        <begin position="224"/>
        <end position="322"/>
    </location>
</feature>
<dbReference type="InterPro" id="IPR045237">
    <property type="entry name" value="COPS7/eIF3m"/>
</dbReference>
<evidence type="ECO:0000313" key="6">
    <source>
        <dbReference type="Proteomes" id="UP000054567"/>
    </source>
</evidence>
<reference evidence="5 6" key="1">
    <citation type="submission" date="2007-06" db="EMBL/GenBank/DDBJ databases">
        <title>The Genome Sequence of Coccidioides posadasii RMSCC_3488.</title>
        <authorList>
            <consortium name="Coccidioides Genome Resources Consortium"/>
            <consortium name="The Broad Institute Genome Sequencing Platform"/>
            <person name="Henn M.R."/>
            <person name="Sykes S."/>
            <person name="Young S."/>
            <person name="Jaffe D."/>
            <person name="Berlin A."/>
            <person name="Alvarez P."/>
            <person name="Butler J."/>
            <person name="Gnerre S."/>
            <person name="Grabherr M."/>
            <person name="Mauceli E."/>
            <person name="Brockman W."/>
            <person name="Kodira C."/>
            <person name="Alvarado L."/>
            <person name="Zeng Q."/>
            <person name="Crawford M."/>
            <person name="Antoine C."/>
            <person name="Devon K."/>
            <person name="Galgiani J."/>
            <person name="Orsborn K."/>
            <person name="Lewis M.L."/>
            <person name="Nusbaum C."/>
            <person name="Galagan J."/>
            <person name="Birren B."/>
        </authorList>
    </citation>
    <scope>NUCLEOTIDE SEQUENCE [LARGE SCALE GENOMIC DNA]</scope>
    <source>
        <strain evidence="5 6">RMSCC 3488</strain>
    </source>
</reference>
<organism evidence="5 6">
    <name type="scientific">Coccidioides posadasii RMSCC 3488</name>
    <dbReference type="NCBI Taxonomy" id="454284"/>
    <lineage>
        <taxon>Eukaryota</taxon>
        <taxon>Fungi</taxon>
        <taxon>Dikarya</taxon>
        <taxon>Ascomycota</taxon>
        <taxon>Pezizomycotina</taxon>
        <taxon>Eurotiomycetes</taxon>
        <taxon>Eurotiomycetidae</taxon>
        <taxon>Onygenales</taxon>
        <taxon>Onygenaceae</taxon>
        <taxon>Coccidioides</taxon>
    </lineage>
</organism>
<accession>A0A0J6FAI0</accession>
<evidence type="ECO:0000259" key="4">
    <source>
        <dbReference type="PROSITE" id="PS50250"/>
    </source>
</evidence>
<evidence type="ECO:0000256" key="2">
    <source>
        <dbReference type="ARBA" id="ARBA00022790"/>
    </source>
</evidence>
<keyword evidence="2" id="KW-0736">Signalosome</keyword>
<feature type="compositionally biased region" description="Gly residues" evidence="3">
    <location>
        <begin position="236"/>
        <end position="246"/>
    </location>
</feature>
<feature type="compositionally biased region" description="Acidic residues" evidence="3">
    <location>
        <begin position="294"/>
        <end position="304"/>
    </location>
</feature>
<evidence type="ECO:0000256" key="1">
    <source>
        <dbReference type="ARBA" id="ARBA00008482"/>
    </source>
</evidence>
<dbReference type="EMBL" id="DS268109">
    <property type="protein sequence ID" value="KMM65954.1"/>
    <property type="molecule type" value="Genomic_DNA"/>
</dbReference>
<dbReference type="Pfam" id="PF01399">
    <property type="entry name" value="PCI"/>
    <property type="match status" value="1"/>
</dbReference>
<dbReference type="GO" id="GO:0008180">
    <property type="term" value="C:COP9 signalosome"/>
    <property type="evidence" value="ECO:0007669"/>
    <property type="project" value="UniProtKB-KW"/>
</dbReference>
<dbReference type="Pfam" id="PF22061">
    <property type="entry name" value="CSN7_HB_subdom"/>
    <property type="match status" value="1"/>
</dbReference>
<dbReference type="InterPro" id="IPR000717">
    <property type="entry name" value="PCI_dom"/>
</dbReference>
<feature type="domain" description="PCI" evidence="4">
    <location>
        <begin position="1"/>
        <end position="165"/>
    </location>
</feature>
<dbReference type="VEuPathDB" id="FungiDB:CPAG_02295"/>
<reference evidence="6" key="3">
    <citation type="journal article" date="2010" name="Genome Res.">
        <title>Population genomic sequencing of Coccidioides fungi reveals recent hybridization and transposon control.</title>
        <authorList>
            <person name="Neafsey D.E."/>
            <person name="Barker B.M."/>
            <person name="Sharpton T.J."/>
            <person name="Stajich J.E."/>
            <person name="Park D.J."/>
            <person name="Whiston E."/>
            <person name="Hung C.-Y."/>
            <person name="McMahan C."/>
            <person name="White J."/>
            <person name="Sykes S."/>
            <person name="Heiman D."/>
            <person name="Young S."/>
            <person name="Zeng Q."/>
            <person name="Abouelleil A."/>
            <person name="Aftuck L."/>
            <person name="Bessette D."/>
            <person name="Brown A."/>
            <person name="FitzGerald M."/>
            <person name="Lui A."/>
            <person name="Macdonald J.P."/>
            <person name="Priest M."/>
            <person name="Orbach M.J."/>
            <person name="Galgiani J.N."/>
            <person name="Kirkland T.N."/>
            <person name="Cole G.T."/>
            <person name="Birren B.W."/>
            <person name="Henn M.R."/>
            <person name="Taylor J.W."/>
            <person name="Rounsley S.D."/>
        </authorList>
    </citation>
    <scope>NUCLEOTIDE SEQUENCE [LARGE SCALE GENOMIC DNA]</scope>
    <source>
        <strain evidence="6">RMSCC 3488</strain>
    </source>
</reference>
<dbReference type="PANTHER" id="PTHR15350:SF5">
    <property type="entry name" value="COP9 SIGNALOSOME COMPLEX SUBUNIT 7"/>
    <property type="match status" value="1"/>
</dbReference>
<comment type="similarity">
    <text evidence="1">Belongs to the CSN7/EIF3M family. CSN7 subfamily.</text>
</comment>
<dbReference type="PANTHER" id="PTHR15350">
    <property type="entry name" value="COP9 SIGNALOSOME COMPLEX SUBUNIT 7/DENDRITIC CELL PROTEIN GA17"/>
    <property type="match status" value="1"/>
</dbReference>
<gene>
    <name evidence="5" type="ORF">CPAG_02295</name>
</gene>
<dbReference type="OrthoDB" id="10265275at2759"/>
<proteinExistence type="inferred from homology"/>
<reference evidence="6" key="2">
    <citation type="journal article" date="2009" name="Genome Res.">
        <title>Comparative genomic analyses of the human fungal pathogens Coccidioides and their relatives.</title>
        <authorList>
            <person name="Sharpton T.J."/>
            <person name="Stajich J.E."/>
            <person name="Rounsley S.D."/>
            <person name="Gardner M.J."/>
            <person name="Wortman J.R."/>
            <person name="Jordar V.S."/>
            <person name="Maiti R."/>
            <person name="Kodira C.D."/>
            <person name="Neafsey D.E."/>
            <person name="Zeng Q."/>
            <person name="Hung C.-Y."/>
            <person name="McMahan C."/>
            <person name="Muszewska A."/>
            <person name="Grynberg M."/>
            <person name="Mandel M.A."/>
            <person name="Kellner E.M."/>
            <person name="Barker B.M."/>
            <person name="Galgiani J.N."/>
            <person name="Orbach M.J."/>
            <person name="Kirkland T.N."/>
            <person name="Cole G.T."/>
            <person name="Henn M.R."/>
            <person name="Birren B.W."/>
            <person name="Taylor J.W."/>
        </authorList>
    </citation>
    <scope>NUCLEOTIDE SEQUENCE [LARGE SCALE GENOMIC DNA]</scope>
    <source>
        <strain evidence="6">RMSCC 3488</strain>
    </source>
</reference>
<sequence length="322" mass="34931">MEQIHNRALEAIQPFIHIATSNQSPSPLFLATLITNATSAPSTFFFAELLDTPAIQSLRSPETPEKYRSSLTLLEIFAWGTWQEYKSTPNLPTLNTAQIQKLRLLSLLTLAETHNPLTYSKVMESLSLSTPAELETLVREAIYLSLISARLSPTTSPPIIKVNSIAPLRDVRPQTVNTMISILTEWQGRCQDVIGGIEAEIAKIRADAERRHLQAQIHAHRVERSLSGWEGDDDGSAGGNDVGGAGSKRSFRPSKDGSGKGGRKFGFGGGNKRFNAASDFGQRNGPPGRVGSEMDVDEGIDGDDSGPLMRNAKRASGVQGRP</sequence>
<dbReference type="AlphaFoldDB" id="A0A0J6FAI0"/>
<dbReference type="PROSITE" id="PS50250">
    <property type="entry name" value="PCI"/>
    <property type="match status" value="1"/>
</dbReference>
<dbReference type="SMART" id="SM00088">
    <property type="entry name" value="PINT"/>
    <property type="match status" value="1"/>
</dbReference>
<evidence type="ECO:0000256" key="3">
    <source>
        <dbReference type="SAM" id="MobiDB-lite"/>
    </source>
</evidence>
<dbReference type="Proteomes" id="UP000054567">
    <property type="component" value="Unassembled WGS sequence"/>
</dbReference>